<reference evidence="1 3" key="1">
    <citation type="submission" date="2023-07" db="EMBL/GenBank/DDBJ databases">
        <title>Sorghum-associated microbial communities from plants grown in Nebraska, USA.</title>
        <authorList>
            <person name="Schachtman D."/>
        </authorList>
    </citation>
    <scope>NUCLEOTIDE SEQUENCE</scope>
    <source>
        <strain evidence="2 3">BE105</strain>
        <strain evidence="1">BE69</strain>
    </source>
</reference>
<protein>
    <submittedName>
        <fullName evidence="1">Uncharacterized protein</fullName>
    </submittedName>
</protein>
<dbReference type="Proteomes" id="UP001249076">
    <property type="component" value="Unassembled WGS sequence"/>
</dbReference>
<name>A0AAJ2BX93_ACIDE</name>
<evidence type="ECO:0000313" key="1">
    <source>
        <dbReference type="EMBL" id="MDR6766150.1"/>
    </source>
</evidence>
<evidence type="ECO:0000313" key="3">
    <source>
        <dbReference type="Proteomes" id="UP001249076"/>
    </source>
</evidence>
<evidence type="ECO:0000313" key="2">
    <source>
        <dbReference type="EMBL" id="MDR6836912.1"/>
    </source>
</evidence>
<evidence type="ECO:0000313" key="4">
    <source>
        <dbReference type="Proteomes" id="UP001253458"/>
    </source>
</evidence>
<dbReference type="RefSeq" id="WP_209817163.1">
    <property type="nucleotide sequence ID" value="NZ_JAVDTL010000002.1"/>
</dbReference>
<sequence>MSAECVAVVAHDAGGAEILSSLVRRERAASLRKHIFVLEGPARQIFAAKLGAPENLPLDKALAMSSSVLCGTGWQSTLETDAIALARTQSKRSVAFLDHWVNYRERFIRGGEWFLPDEIWVGDAIARDLASQAFPGLPVADVGNAYFDDIRQEFTMRRPPGTPQGLSVLFVGEAIREHALRTHGDPLHWGYTQQQALAYLLDHLDAMGAPVAQVIVRPHPAEDPANYDQVMKKHPHRVQLSQGHDLFDDIAGSDWVVGCNTMAMVVGLIAGRQVLCCIPPGGRPCMLPQPQIVHLQSLASAAAA</sequence>
<accession>A0AAJ2BX93</accession>
<keyword evidence="3" id="KW-1185">Reference proteome</keyword>
<proteinExistence type="predicted"/>
<dbReference type="EMBL" id="JAVDTS010000002">
    <property type="protein sequence ID" value="MDR6836912.1"/>
    <property type="molecule type" value="Genomic_DNA"/>
</dbReference>
<dbReference type="Proteomes" id="UP001253458">
    <property type="component" value="Unassembled WGS sequence"/>
</dbReference>
<dbReference type="EMBL" id="JAVDTL010000002">
    <property type="protein sequence ID" value="MDR6766150.1"/>
    <property type="molecule type" value="Genomic_DNA"/>
</dbReference>
<comment type="caution">
    <text evidence="1">The sequence shown here is derived from an EMBL/GenBank/DDBJ whole genome shotgun (WGS) entry which is preliminary data.</text>
</comment>
<organism evidence="1 4">
    <name type="scientific">Acidovorax delafieldii</name>
    <name type="common">Pseudomonas delafieldii</name>
    <dbReference type="NCBI Taxonomy" id="47920"/>
    <lineage>
        <taxon>Bacteria</taxon>
        <taxon>Pseudomonadati</taxon>
        <taxon>Pseudomonadota</taxon>
        <taxon>Betaproteobacteria</taxon>
        <taxon>Burkholderiales</taxon>
        <taxon>Comamonadaceae</taxon>
        <taxon>Acidovorax</taxon>
    </lineage>
</organism>
<dbReference type="AlphaFoldDB" id="A0AAJ2BX93"/>
<gene>
    <name evidence="1" type="ORF">J2W88_001415</name>
    <name evidence="2" type="ORF">J2W93_001740</name>
</gene>